<feature type="binding site" evidence="1">
    <location>
        <position position="290"/>
    </location>
    <ligand>
        <name>Zn(2+)</name>
        <dbReference type="ChEBI" id="CHEBI:29105"/>
        <note>catalytic</note>
    </ligand>
</feature>
<accession>L9Y3U7</accession>
<gene>
    <name evidence="4" type="ORF">C489_06673</name>
</gene>
<comment type="caution">
    <text evidence="4">The sequence shown here is derived from an EMBL/GenBank/DDBJ whole genome shotgun (WGS) entry which is preliminary data.</text>
</comment>
<feature type="region of interest" description="Disordered" evidence="3">
    <location>
        <begin position="209"/>
        <end position="236"/>
    </location>
</feature>
<dbReference type="PRINTS" id="PR00998">
    <property type="entry name" value="CRBOXYPTASET"/>
</dbReference>
<dbReference type="Proteomes" id="UP000011632">
    <property type="component" value="Unassembled WGS sequence"/>
</dbReference>
<name>L9Y3U7_9EURY</name>
<feature type="active site" description="Proton donor/acceptor" evidence="2">
    <location>
        <position position="291"/>
    </location>
</feature>
<proteinExistence type="predicted"/>
<dbReference type="GO" id="GO:0006508">
    <property type="term" value="P:proteolysis"/>
    <property type="evidence" value="ECO:0007669"/>
    <property type="project" value="InterPro"/>
</dbReference>
<dbReference type="SUPFAM" id="SSF55486">
    <property type="entry name" value="Metalloproteases ('zincins'), catalytic domain"/>
    <property type="match status" value="1"/>
</dbReference>
<feature type="binding site" evidence="1">
    <location>
        <position position="320"/>
    </location>
    <ligand>
        <name>Zn(2+)</name>
        <dbReference type="ChEBI" id="CHEBI:29105"/>
        <note>catalytic</note>
    </ligand>
</feature>
<feature type="binding site" evidence="1">
    <location>
        <position position="294"/>
    </location>
    <ligand>
        <name>Zn(2+)</name>
        <dbReference type="ChEBI" id="CHEBI:29105"/>
        <note>catalytic</note>
    </ligand>
</feature>
<dbReference type="CDD" id="cd06460">
    <property type="entry name" value="M32_Taq"/>
    <property type="match status" value="1"/>
</dbReference>
<dbReference type="GO" id="GO:0004181">
    <property type="term" value="F:metallocarboxypeptidase activity"/>
    <property type="evidence" value="ECO:0007669"/>
    <property type="project" value="InterPro"/>
</dbReference>
<sequence>MATDQAQSDASEADTYEQFEERVRRISNIGNAAGILQWDQEVVMPDDGTPARAQQLSALSSISHELLTADETGDLLEELEGDTSGDLEGEQAAVVREIRRKYDRETSVPQALVEEISATASNAHPKWKQAREEDDFEQFAPTLEKLVELKREYANHIDPDADPYAVLFADYEPYIDLETAERVLERLRENLVPLIDAVQESDADLETEAFAGVSEPRSDGSEDGTSSGEFDDDDQEALARDVLDSLGYDWDRGRLDTAPHPFSSGTQFDARVTTRFEEDDLLGSITSTIHEFGHANYTQGLPDEGYGTPLGEARDLSVHESQSRLWENHVGRSRPFWEHFLPIARERFPELEAVSPEEAYEAANQVHDDNLIRVEADELTYHLHIVIRFEIERDLIRGDLEVAEVPEVWNDKYEEYLGVRPETDAEGCLQDIHWSHGDFGYFSTYSLGSVLGAQLYAAAEDDIAARADGDREDDRGPFDDQIREGEFDDLNGWLRENIHQHGKRYVTPDLIENATGEGLTADYFLEYVESKYGELYDLEDY</sequence>
<dbReference type="EMBL" id="AOID01000021">
    <property type="protein sequence ID" value="ELY68764.1"/>
    <property type="molecule type" value="Genomic_DNA"/>
</dbReference>
<dbReference type="PATRIC" id="fig|1227496.3.peg.1348"/>
<evidence type="ECO:0000256" key="2">
    <source>
        <dbReference type="PIRSR" id="PIRSR006615-2"/>
    </source>
</evidence>
<dbReference type="PANTHER" id="PTHR34217">
    <property type="entry name" value="METAL-DEPENDENT CARBOXYPEPTIDASE"/>
    <property type="match status" value="1"/>
</dbReference>
<dbReference type="AlphaFoldDB" id="L9Y3U7"/>
<comment type="cofactor">
    <cofactor evidence="1">
        <name>Zn(2+)</name>
        <dbReference type="ChEBI" id="CHEBI:29105"/>
    </cofactor>
    <text evidence="1">Binds 1 zinc ion per subunit.</text>
</comment>
<dbReference type="PROSITE" id="PS52034">
    <property type="entry name" value="PEPTIDASE_M32"/>
    <property type="match status" value="1"/>
</dbReference>
<evidence type="ECO:0000256" key="3">
    <source>
        <dbReference type="SAM" id="MobiDB-lite"/>
    </source>
</evidence>
<evidence type="ECO:0000256" key="1">
    <source>
        <dbReference type="PIRSR" id="PIRSR006615-1"/>
    </source>
</evidence>
<dbReference type="Pfam" id="PF02074">
    <property type="entry name" value="Peptidase_M32"/>
    <property type="match status" value="1"/>
</dbReference>
<keyword evidence="4" id="KW-0121">Carboxypeptidase</keyword>
<keyword evidence="1" id="KW-0479">Metal-binding</keyword>
<dbReference type="InterPro" id="IPR001333">
    <property type="entry name" value="Peptidase_M32_Taq"/>
</dbReference>
<protein>
    <submittedName>
        <fullName evidence="4">Carboxypeptidase Taq</fullName>
    </submittedName>
</protein>
<dbReference type="GO" id="GO:0046872">
    <property type="term" value="F:metal ion binding"/>
    <property type="evidence" value="ECO:0007669"/>
    <property type="project" value="UniProtKB-KW"/>
</dbReference>
<evidence type="ECO:0000313" key="4">
    <source>
        <dbReference type="EMBL" id="ELY68764.1"/>
    </source>
</evidence>
<dbReference type="STRING" id="1227496.C489_06673"/>
<evidence type="ECO:0000313" key="5">
    <source>
        <dbReference type="Proteomes" id="UP000011632"/>
    </source>
</evidence>
<organism evidence="4 5">
    <name type="scientific">Natrinema versiforme JCM 10478</name>
    <dbReference type="NCBI Taxonomy" id="1227496"/>
    <lineage>
        <taxon>Archaea</taxon>
        <taxon>Methanobacteriati</taxon>
        <taxon>Methanobacteriota</taxon>
        <taxon>Stenosarchaea group</taxon>
        <taxon>Halobacteria</taxon>
        <taxon>Halobacteriales</taxon>
        <taxon>Natrialbaceae</taxon>
        <taxon>Natrinema</taxon>
    </lineage>
</organism>
<keyword evidence="5" id="KW-1185">Reference proteome</keyword>
<keyword evidence="1" id="KW-0862">Zinc</keyword>
<keyword evidence="4" id="KW-0378">Hydrolase</keyword>
<dbReference type="PIRSF" id="PIRSF006615">
    <property type="entry name" value="Zn_crbxpep_Taq"/>
    <property type="match status" value="1"/>
</dbReference>
<keyword evidence="4" id="KW-0645">Protease</keyword>
<dbReference type="RefSeq" id="WP_006430391.1">
    <property type="nucleotide sequence ID" value="NZ_AOID01000021.1"/>
</dbReference>
<dbReference type="PANTHER" id="PTHR34217:SF1">
    <property type="entry name" value="CARBOXYPEPTIDASE 1"/>
    <property type="match status" value="1"/>
</dbReference>
<reference evidence="4 5" key="1">
    <citation type="journal article" date="2014" name="PLoS Genet.">
        <title>Phylogenetically driven sequencing of extremely halophilic archaea reveals strategies for static and dynamic osmo-response.</title>
        <authorList>
            <person name="Becker E.A."/>
            <person name="Seitzer P.M."/>
            <person name="Tritt A."/>
            <person name="Larsen D."/>
            <person name="Krusor M."/>
            <person name="Yao A.I."/>
            <person name="Wu D."/>
            <person name="Madern D."/>
            <person name="Eisen J.A."/>
            <person name="Darling A.E."/>
            <person name="Facciotti M.T."/>
        </authorList>
    </citation>
    <scope>NUCLEOTIDE SEQUENCE [LARGE SCALE GENOMIC DNA]</scope>
    <source>
        <strain evidence="4 5">JCM 10478</strain>
    </source>
</reference>
<dbReference type="OrthoDB" id="7244at2157"/>
<dbReference type="Gene3D" id="1.10.1370.30">
    <property type="match status" value="1"/>
</dbReference>